<dbReference type="OMA" id="NECAPAM"/>
<dbReference type="AlphaFoldDB" id="D8LGB7"/>
<evidence type="ECO:0000313" key="3">
    <source>
        <dbReference type="EMBL" id="CBN79016.1"/>
    </source>
</evidence>
<gene>
    <name evidence="3" type="ORF">Esi_0165_0045</name>
</gene>
<dbReference type="EMBL" id="FN649741">
    <property type="protein sequence ID" value="CBN79016.1"/>
    <property type="molecule type" value="Genomic_DNA"/>
</dbReference>
<evidence type="ECO:0000313" key="4">
    <source>
        <dbReference type="Proteomes" id="UP000002630"/>
    </source>
</evidence>
<feature type="compositionally biased region" description="Low complexity" evidence="2">
    <location>
        <begin position="470"/>
        <end position="479"/>
    </location>
</feature>
<feature type="compositionally biased region" description="Basic and acidic residues" evidence="2">
    <location>
        <begin position="523"/>
        <end position="542"/>
    </location>
</feature>
<evidence type="ECO:0000256" key="2">
    <source>
        <dbReference type="SAM" id="MobiDB-lite"/>
    </source>
</evidence>
<dbReference type="InParanoid" id="D8LGB7"/>
<keyword evidence="4" id="KW-1185">Reference proteome</keyword>
<feature type="region of interest" description="Disordered" evidence="2">
    <location>
        <begin position="689"/>
        <end position="867"/>
    </location>
</feature>
<feature type="compositionally biased region" description="Gly residues" evidence="2">
    <location>
        <begin position="600"/>
        <end position="621"/>
    </location>
</feature>
<feature type="compositionally biased region" description="Basic and acidic residues" evidence="2">
    <location>
        <begin position="487"/>
        <end position="496"/>
    </location>
</feature>
<reference evidence="3 4" key="1">
    <citation type="journal article" date="2010" name="Nature">
        <title>The Ectocarpus genome and the independent evolution of multicellularity in brown algae.</title>
        <authorList>
            <person name="Cock J.M."/>
            <person name="Sterck L."/>
            <person name="Rouze P."/>
            <person name="Scornet D."/>
            <person name="Allen A.E."/>
            <person name="Amoutzias G."/>
            <person name="Anthouard V."/>
            <person name="Artiguenave F."/>
            <person name="Aury J.M."/>
            <person name="Badger J.H."/>
            <person name="Beszteri B."/>
            <person name="Billiau K."/>
            <person name="Bonnet E."/>
            <person name="Bothwell J.H."/>
            <person name="Bowler C."/>
            <person name="Boyen C."/>
            <person name="Brownlee C."/>
            <person name="Carrano C.J."/>
            <person name="Charrier B."/>
            <person name="Cho G.Y."/>
            <person name="Coelho S.M."/>
            <person name="Collen J."/>
            <person name="Corre E."/>
            <person name="Da Silva C."/>
            <person name="Delage L."/>
            <person name="Delaroque N."/>
            <person name="Dittami S.M."/>
            <person name="Doulbeau S."/>
            <person name="Elias M."/>
            <person name="Farnham G."/>
            <person name="Gachon C.M."/>
            <person name="Gschloessl B."/>
            <person name="Heesch S."/>
            <person name="Jabbari K."/>
            <person name="Jubin C."/>
            <person name="Kawai H."/>
            <person name="Kimura K."/>
            <person name="Kloareg B."/>
            <person name="Kupper F.C."/>
            <person name="Lang D."/>
            <person name="Le Bail A."/>
            <person name="Leblanc C."/>
            <person name="Lerouge P."/>
            <person name="Lohr M."/>
            <person name="Lopez P.J."/>
            <person name="Martens C."/>
            <person name="Maumus F."/>
            <person name="Michel G."/>
            <person name="Miranda-Saavedra D."/>
            <person name="Morales J."/>
            <person name="Moreau H."/>
            <person name="Motomura T."/>
            <person name="Nagasato C."/>
            <person name="Napoli C.A."/>
            <person name="Nelson D.R."/>
            <person name="Nyvall-Collen P."/>
            <person name="Peters A.F."/>
            <person name="Pommier C."/>
            <person name="Potin P."/>
            <person name="Poulain J."/>
            <person name="Quesneville H."/>
            <person name="Read B."/>
            <person name="Rensing S.A."/>
            <person name="Ritter A."/>
            <person name="Rousvoal S."/>
            <person name="Samanta M."/>
            <person name="Samson G."/>
            <person name="Schroeder D.C."/>
            <person name="Segurens B."/>
            <person name="Strittmatter M."/>
            <person name="Tonon T."/>
            <person name="Tregear J.W."/>
            <person name="Valentin K."/>
            <person name="von Dassow P."/>
            <person name="Yamagishi T."/>
            <person name="Van de Peer Y."/>
            <person name="Wincker P."/>
        </authorList>
    </citation>
    <scope>NUCLEOTIDE SEQUENCE [LARGE SCALE GENOMIC DNA]</scope>
    <source>
        <strain evidence="4">Ec32 / CCAP1310/4</strain>
    </source>
</reference>
<feature type="compositionally biased region" description="Gly residues" evidence="2">
    <location>
        <begin position="780"/>
        <end position="790"/>
    </location>
</feature>
<evidence type="ECO:0000256" key="1">
    <source>
        <dbReference type="SAM" id="Coils"/>
    </source>
</evidence>
<organism evidence="3 4">
    <name type="scientific">Ectocarpus siliculosus</name>
    <name type="common">Brown alga</name>
    <name type="synonym">Conferva siliculosa</name>
    <dbReference type="NCBI Taxonomy" id="2880"/>
    <lineage>
        <taxon>Eukaryota</taxon>
        <taxon>Sar</taxon>
        <taxon>Stramenopiles</taxon>
        <taxon>Ochrophyta</taxon>
        <taxon>PX clade</taxon>
        <taxon>Phaeophyceae</taxon>
        <taxon>Ectocarpales</taxon>
        <taxon>Ectocarpaceae</taxon>
        <taxon>Ectocarpus</taxon>
    </lineage>
</organism>
<feature type="compositionally biased region" description="Basic and acidic residues" evidence="2">
    <location>
        <begin position="736"/>
        <end position="749"/>
    </location>
</feature>
<proteinExistence type="predicted"/>
<feature type="compositionally biased region" description="Basic residues" evidence="2">
    <location>
        <begin position="446"/>
        <end position="466"/>
    </location>
</feature>
<dbReference type="OrthoDB" id="10589425at2759"/>
<feature type="region of interest" description="Disordered" evidence="2">
    <location>
        <begin position="419"/>
        <end position="621"/>
    </location>
</feature>
<sequence>MQGVIRSTIKTLLETQAEHRQQIAAHDKQMRGMQALLVGRKRTDSDKVRRGDLARATAVAAETGAVLAKLRKDVATVREDARAETNDLETRIEGKASREHVKACLDGKANQEDVATLRGRIDRLSAATAGLAAETRGVQALRDQAMSTEKRLAEVEARVQGCEAHAVRSDPAAVALRIETISSGLEGLSKRVDHKASASATERALENKADKSVLIAALKSKADRADLSAIEASAASLLEVSRERAAAAAAATAAAASLRLRADGHDKALARLTAAAAAAAAANEQKKSSGDKRAAEEEAAWRRCEKGFRRIAKRVDSVEGGLAALATASASLAARAAKTADAVERDRERSQGKAESITDAVRALEGRLEEWEPSCQLEAVQRLVDNQVSAAVAKESTADAAAARLSALEREVRGILSELSDRPADRSGPTAAAAAAAAAAPDRRLSARRHGGTRNQRRRLHHHHSRGSVDGATDGTAARGTGGGRTPSERDSRSNEGGRGVPEPLAEENRVRRGSWVVDGEGGEYRGVGEGRRGESRGERARERVRRGGASEGRAGSGGRDGVALATPPAGDFGEISSPGSSSSSSSETPRRRPSSASGPSGGGGGGGSGGGGERQAVGAGGAIARRAGRVATRCSSCAPSSSCSPCRCRELYRAEDRSAPPDDASQAAAATAAVLVAPATRAEVLVPAAVSSRGHANLKESTRKRSAGGGGGGGGGGGSGGGGGGCPCVSFDPPPTDKKVERNDDDASGKTPEASVSARPGAVRPLASPRGRDKHPARGDGGSCSGGGRRCFRRQGGSSNQRQGSAGEGDKGPPPPPPPAGGDVDGIVEEAGTYPRSSSAIGRTRGPSLAVSSSRRDVGAGTSAVASRIEELRREKEALREL</sequence>
<feature type="compositionally biased region" description="Gly residues" evidence="2">
    <location>
        <begin position="708"/>
        <end position="727"/>
    </location>
</feature>
<keyword evidence="1" id="KW-0175">Coiled coil</keyword>
<protein>
    <submittedName>
        <fullName evidence="3">Uncharacterized protein</fullName>
    </submittedName>
</protein>
<dbReference type="EMBL" id="FN648180">
    <property type="protein sequence ID" value="CBN79016.1"/>
    <property type="molecule type" value="Genomic_DNA"/>
</dbReference>
<dbReference type="Proteomes" id="UP000002630">
    <property type="component" value="Linkage Group LG16"/>
</dbReference>
<name>D8LGB7_ECTSI</name>
<feature type="coiled-coil region" evidence="1">
    <location>
        <begin position="391"/>
        <end position="418"/>
    </location>
</feature>
<feature type="compositionally biased region" description="Low complexity" evidence="2">
    <location>
        <begin position="431"/>
        <end position="440"/>
    </location>
</feature>
<feature type="compositionally biased region" description="Low complexity" evidence="2">
    <location>
        <begin position="577"/>
        <end position="588"/>
    </location>
</feature>
<accession>D8LGB7</accession>